<dbReference type="RefSeq" id="XP_066918082.1">
    <property type="nucleotide sequence ID" value="XM_067061981.1"/>
</dbReference>
<dbReference type="Proteomes" id="UP000594262">
    <property type="component" value="Unplaced"/>
</dbReference>
<dbReference type="PANTHER" id="PTHR10131">
    <property type="entry name" value="TNF RECEPTOR ASSOCIATED FACTOR"/>
    <property type="match status" value="1"/>
</dbReference>
<dbReference type="AlphaFoldDB" id="A0A7M5WZD6"/>
<dbReference type="GO" id="GO:0043122">
    <property type="term" value="P:regulation of canonical NF-kappaB signal transduction"/>
    <property type="evidence" value="ECO:0007669"/>
    <property type="project" value="TreeGrafter"/>
</dbReference>
<dbReference type="SUPFAM" id="SSF49599">
    <property type="entry name" value="TRAF domain-like"/>
    <property type="match status" value="1"/>
</dbReference>
<accession>A0A7M5WZD6</accession>
<dbReference type="Pfam" id="PF21355">
    <property type="entry name" value="TRAF-mep_MATH"/>
    <property type="match status" value="1"/>
</dbReference>
<dbReference type="GeneID" id="136805401"/>
<dbReference type="OrthoDB" id="5949002at2759"/>
<reference evidence="3" key="1">
    <citation type="submission" date="2021-01" db="UniProtKB">
        <authorList>
            <consortium name="EnsemblMetazoa"/>
        </authorList>
    </citation>
    <scope>IDENTIFICATION</scope>
</reference>
<keyword evidence="1" id="KW-0175">Coiled coil</keyword>
<dbReference type="InterPro" id="IPR008974">
    <property type="entry name" value="TRAF-like"/>
</dbReference>
<dbReference type="PANTHER" id="PTHR10131:SF94">
    <property type="entry name" value="TNF RECEPTOR-ASSOCIATED FACTOR 4"/>
    <property type="match status" value="1"/>
</dbReference>
<dbReference type="Gene3D" id="2.60.210.10">
    <property type="entry name" value="Apoptosis, Tumor Necrosis Factor Receptor Associated Protein 2, Chain A"/>
    <property type="match status" value="1"/>
</dbReference>
<feature type="domain" description="MATH" evidence="2">
    <location>
        <begin position="180"/>
        <end position="330"/>
    </location>
</feature>
<evidence type="ECO:0000256" key="1">
    <source>
        <dbReference type="SAM" id="Coils"/>
    </source>
</evidence>
<dbReference type="PROSITE" id="PS50144">
    <property type="entry name" value="MATH"/>
    <property type="match status" value="1"/>
</dbReference>
<feature type="coiled-coil region" evidence="1">
    <location>
        <begin position="46"/>
        <end position="80"/>
    </location>
</feature>
<evidence type="ECO:0000313" key="4">
    <source>
        <dbReference type="Proteomes" id="UP000594262"/>
    </source>
</evidence>
<dbReference type="InterPro" id="IPR049342">
    <property type="entry name" value="TRAF1-6_MATH_dom"/>
</dbReference>
<dbReference type="GO" id="GO:0031625">
    <property type="term" value="F:ubiquitin protein ligase binding"/>
    <property type="evidence" value="ECO:0007669"/>
    <property type="project" value="TreeGrafter"/>
</dbReference>
<sequence>MADEKKKLLASPDDDLGYKNKGIISNDEEHDLSFALKIIKEQGDLLKTMQNDMDEQRSLNAKLSSKLEDLTRDIQILNDSHSKETIKKDEQIDKLKNTLEAKTEFQASLIDELRYQIQSMRNKMDSKRLTENGTSSGKAIVKHNEILSPTKKLLRNNSEDSISSNGSNPCLLSRTIGPQRAEYVWRINAFTKKLKRIQSNSYDDPSRSEPFVTGPNGYRLSMWAYLNGRGKGFDKCLAVYVRIMAGEYDPVLPWPIKPCYTFQLISQAQDANKRLDLVRVRDLSVKHSGISRPQKDDKSIIVGFDDFIVHEDLEKKEYLADDSLFIKCIVEI</sequence>
<name>A0A7M5WZD6_9CNID</name>
<evidence type="ECO:0000259" key="2">
    <source>
        <dbReference type="PROSITE" id="PS50144"/>
    </source>
</evidence>
<evidence type="ECO:0000313" key="3">
    <source>
        <dbReference type="EnsemblMetazoa" id="CLYHEMP015505.1"/>
    </source>
</evidence>
<dbReference type="GO" id="GO:0005164">
    <property type="term" value="F:tumor necrosis factor receptor binding"/>
    <property type="evidence" value="ECO:0007669"/>
    <property type="project" value="TreeGrafter"/>
</dbReference>
<organism evidence="3 4">
    <name type="scientific">Clytia hemisphaerica</name>
    <dbReference type="NCBI Taxonomy" id="252671"/>
    <lineage>
        <taxon>Eukaryota</taxon>
        <taxon>Metazoa</taxon>
        <taxon>Cnidaria</taxon>
        <taxon>Hydrozoa</taxon>
        <taxon>Hydroidolina</taxon>
        <taxon>Leptothecata</taxon>
        <taxon>Obeliida</taxon>
        <taxon>Clytiidae</taxon>
        <taxon>Clytia</taxon>
    </lineage>
</organism>
<protein>
    <recommendedName>
        <fullName evidence="2">MATH domain-containing protein</fullName>
    </recommendedName>
</protein>
<dbReference type="EnsemblMetazoa" id="CLYHEMT015505.1">
    <property type="protein sequence ID" value="CLYHEMP015505.1"/>
    <property type="gene ID" value="CLYHEMG015505"/>
</dbReference>
<dbReference type="InterPro" id="IPR002083">
    <property type="entry name" value="MATH/TRAF_dom"/>
</dbReference>
<proteinExistence type="predicted"/>
<keyword evidence="4" id="KW-1185">Reference proteome</keyword>